<gene>
    <name evidence="1" type="ORF">Q8A67_023875</name>
</gene>
<evidence type="ECO:0000313" key="2">
    <source>
        <dbReference type="Proteomes" id="UP001187343"/>
    </source>
</evidence>
<name>A0AA88P6U3_9TELE</name>
<proteinExistence type="predicted"/>
<sequence length="66" mass="7401">MLSGVCDAVAIGLWGSETTVLWEEGRCEEQMSCEESRAERSLLCRQNESDYVLALGLMKLYGWILA</sequence>
<dbReference type="EMBL" id="JAUYZG010000023">
    <property type="protein sequence ID" value="KAK2871348.1"/>
    <property type="molecule type" value="Genomic_DNA"/>
</dbReference>
<evidence type="ECO:0000313" key="1">
    <source>
        <dbReference type="EMBL" id="KAK2871348.1"/>
    </source>
</evidence>
<dbReference type="Proteomes" id="UP001187343">
    <property type="component" value="Unassembled WGS sequence"/>
</dbReference>
<protein>
    <submittedName>
        <fullName evidence="1">Uncharacterized protein</fullName>
    </submittedName>
</protein>
<keyword evidence="2" id="KW-1185">Reference proteome</keyword>
<organism evidence="1 2">
    <name type="scientific">Cirrhinus molitorella</name>
    <name type="common">mud carp</name>
    <dbReference type="NCBI Taxonomy" id="172907"/>
    <lineage>
        <taxon>Eukaryota</taxon>
        <taxon>Metazoa</taxon>
        <taxon>Chordata</taxon>
        <taxon>Craniata</taxon>
        <taxon>Vertebrata</taxon>
        <taxon>Euteleostomi</taxon>
        <taxon>Actinopterygii</taxon>
        <taxon>Neopterygii</taxon>
        <taxon>Teleostei</taxon>
        <taxon>Ostariophysi</taxon>
        <taxon>Cypriniformes</taxon>
        <taxon>Cyprinidae</taxon>
        <taxon>Labeoninae</taxon>
        <taxon>Labeonini</taxon>
        <taxon>Cirrhinus</taxon>
    </lineage>
</organism>
<accession>A0AA88P6U3</accession>
<dbReference type="AlphaFoldDB" id="A0AA88P6U3"/>
<reference evidence="1" key="1">
    <citation type="submission" date="2023-08" db="EMBL/GenBank/DDBJ databases">
        <title>Chromosome-level Genome Assembly of mud carp (Cirrhinus molitorella).</title>
        <authorList>
            <person name="Liu H."/>
        </authorList>
    </citation>
    <scope>NUCLEOTIDE SEQUENCE</scope>
    <source>
        <strain evidence="1">Prfri</strain>
        <tissue evidence="1">Muscle</tissue>
    </source>
</reference>
<comment type="caution">
    <text evidence="1">The sequence shown here is derived from an EMBL/GenBank/DDBJ whole genome shotgun (WGS) entry which is preliminary data.</text>
</comment>